<dbReference type="InterPro" id="IPR035959">
    <property type="entry name" value="RutC-like_sf"/>
</dbReference>
<keyword evidence="4" id="KW-1185">Reference proteome</keyword>
<name>A0A3P7L3G4_DIBLA</name>
<dbReference type="GO" id="GO:0019239">
    <property type="term" value="F:deaminase activity"/>
    <property type="evidence" value="ECO:0007669"/>
    <property type="project" value="TreeGrafter"/>
</dbReference>
<dbReference type="FunFam" id="3.30.1330.40:FF:000001">
    <property type="entry name" value="L-PSP family endoribonuclease"/>
    <property type="match status" value="1"/>
</dbReference>
<proteinExistence type="inferred from homology"/>
<dbReference type="NCBIfam" id="TIGR00004">
    <property type="entry name" value="Rid family detoxifying hydrolase"/>
    <property type="match status" value="1"/>
</dbReference>
<dbReference type="AlphaFoldDB" id="A0A3P7L3G4"/>
<dbReference type="Pfam" id="PF01042">
    <property type="entry name" value="Ribonuc_L-PSP"/>
    <property type="match status" value="1"/>
</dbReference>
<dbReference type="InterPro" id="IPR006175">
    <property type="entry name" value="YjgF/YER057c/UK114"/>
</dbReference>
<dbReference type="OrthoDB" id="309640at2759"/>
<sequence length="178" mass="19529">MASEDDPAMKPSEEDAGLAACSTMETKHNSERGKIDQFTANTYRENFKLLTADDSLRVETGQPAHFFETQAIRVDKTVYISGQLGLNPETMNLAGDTVEQQAEQALKNLMNIIKEAGGSSKNVVKTTVLLASMDDFPKVNDIYAKYFAEPYPARMCFAVKTLPKNALVELDAVAVLDS</sequence>
<protein>
    <submittedName>
        <fullName evidence="3">Uncharacterized protein</fullName>
    </submittedName>
</protein>
<evidence type="ECO:0000256" key="2">
    <source>
        <dbReference type="SAM" id="MobiDB-lite"/>
    </source>
</evidence>
<dbReference type="InterPro" id="IPR006056">
    <property type="entry name" value="RidA"/>
</dbReference>
<evidence type="ECO:0000313" key="3">
    <source>
        <dbReference type="EMBL" id="VDN11895.1"/>
    </source>
</evidence>
<evidence type="ECO:0000256" key="1">
    <source>
        <dbReference type="ARBA" id="ARBA00010552"/>
    </source>
</evidence>
<dbReference type="PANTHER" id="PTHR11803:SF39">
    <property type="entry name" value="2-IMINOBUTANOATE_2-IMINOPROPANOATE DEAMINASE"/>
    <property type="match status" value="1"/>
</dbReference>
<dbReference type="Gene3D" id="3.30.1330.40">
    <property type="entry name" value="RutC-like"/>
    <property type="match status" value="1"/>
</dbReference>
<dbReference type="GO" id="GO:0005739">
    <property type="term" value="C:mitochondrion"/>
    <property type="evidence" value="ECO:0007669"/>
    <property type="project" value="TreeGrafter"/>
</dbReference>
<dbReference type="GO" id="GO:0005829">
    <property type="term" value="C:cytosol"/>
    <property type="evidence" value="ECO:0007669"/>
    <property type="project" value="TreeGrafter"/>
</dbReference>
<evidence type="ECO:0000313" key="4">
    <source>
        <dbReference type="Proteomes" id="UP000281553"/>
    </source>
</evidence>
<organism evidence="3 4">
    <name type="scientific">Dibothriocephalus latus</name>
    <name type="common">Fish tapeworm</name>
    <name type="synonym">Diphyllobothrium latum</name>
    <dbReference type="NCBI Taxonomy" id="60516"/>
    <lineage>
        <taxon>Eukaryota</taxon>
        <taxon>Metazoa</taxon>
        <taxon>Spiralia</taxon>
        <taxon>Lophotrochozoa</taxon>
        <taxon>Platyhelminthes</taxon>
        <taxon>Cestoda</taxon>
        <taxon>Eucestoda</taxon>
        <taxon>Diphyllobothriidea</taxon>
        <taxon>Diphyllobothriidae</taxon>
        <taxon>Dibothriocephalus</taxon>
    </lineage>
</organism>
<reference evidence="3 4" key="1">
    <citation type="submission" date="2018-11" db="EMBL/GenBank/DDBJ databases">
        <authorList>
            <consortium name="Pathogen Informatics"/>
        </authorList>
    </citation>
    <scope>NUCLEOTIDE SEQUENCE [LARGE SCALE GENOMIC DNA]</scope>
</reference>
<comment type="similarity">
    <text evidence="1">Belongs to the RutC family.</text>
</comment>
<feature type="region of interest" description="Disordered" evidence="2">
    <location>
        <begin position="1"/>
        <end position="33"/>
    </location>
</feature>
<dbReference type="SUPFAM" id="SSF55298">
    <property type="entry name" value="YjgF-like"/>
    <property type="match status" value="1"/>
</dbReference>
<accession>A0A3P7L3G4</accession>
<dbReference type="CDD" id="cd00448">
    <property type="entry name" value="YjgF_YER057c_UK114_family"/>
    <property type="match status" value="1"/>
</dbReference>
<dbReference type="Proteomes" id="UP000281553">
    <property type="component" value="Unassembled WGS sequence"/>
</dbReference>
<dbReference type="PANTHER" id="PTHR11803">
    <property type="entry name" value="2-IMINOBUTANOATE/2-IMINOPROPANOATE DEAMINASE RIDA"/>
    <property type="match status" value="1"/>
</dbReference>
<dbReference type="EMBL" id="UYRU01052505">
    <property type="protein sequence ID" value="VDN11895.1"/>
    <property type="molecule type" value="Genomic_DNA"/>
</dbReference>
<gene>
    <name evidence="3" type="ORF">DILT_LOCUS7726</name>
</gene>